<protein>
    <recommendedName>
        <fullName evidence="3">SGNH hydrolase-type esterase domain-containing protein</fullName>
    </recommendedName>
</protein>
<dbReference type="SUPFAM" id="SSF52266">
    <property type="entry name" value="SGNH hydrolase"/>
    <property type="match status" value="1"/>
</dbReference>
<accession>A0ABV5T3A8</accession>
<reference evidence="1 2" key="1">
    <citation type="submission" date="2024-09" db="EMBL/GenBank/DDBJ databases">
        <authorList>
            <person name="Sun Q."/>
            <person name="Mori K."/>
        </authorList>
    </citation>
    <scope>NUCLEOTIDE SEQUENCE [LARGE SCALE GENOMIC DNA]</scope>
    <source>
        <strain evidence="1 2">JCM 1342</strain>
    </source>
</reference>
<dbReference type="InterPro" id="IPR036514">
    <property type="entry name" value="SGNH_hydro_sf"/>
</dbReference>
<feature type="non-terminal residue" evidence="1">
    <location>
        <position position="1"/>
    </location>
</feature>
<dbReference type="EMBL" id="JBHMBE010000005">
    <property type="protein sequence ID" value="MFB9647078.1"/>
    <property type="molecule type" value="Genomic_DNA"/>
</dbReference>
<dbReference type="RefSeq" id="WP_378721756.1">
    <property type="nucleotide sequence ID" value="NZ_JBHMBE010000005.1"/>
</dbReference>
<dbReference type="Gene3D" id="3.40.50.1110">
    <property type="entry name" value="SGNH hydrolase"/>
    <property type="match status" value="1"/>
</dbReference>
<evidence type="ECO:0008006" key="3">
    <source>
        <dbReference type="Google" id="ProtNLM"/>
    </source>
</evidence>
<evidence type="ECO:0000313" key="2">
    <source>
        <dbReference type="Proteomes" id="UP001589611"/>
    </source>
</evidence>
<evidence type="ECO:0000313" key="1">
    <source>
        <dbReference type="EMBL" id="MFB9647078.1"/>
    </source>
</evidence>
<sequence>INDWLLTWGRANGLVAVDLTTVLTNPADATYLTNYSFDGVHAMPIGKRAIGKALATALEPYVKSAKPILATSNVDTSIINANPLMLTNNGVLPSGFAASGSGSVTSIVEPVSGFRGEALRVSGWSRATARIIQGPLLSAVTGDRVSLSFRYRAVGLQARGLRPNISLRGNGGTFSYIIQQWVEADTDGDHVVYMEGVITQASVTQIRISIEPGSSGNSDPGAGDEFIIGELTVRKLT</sequence>
<comment type="caution">
    <text evidence="1">The sequence shown here is derived from an EMBL/GenBank/DDBJ whole genome shotgun (WGS) entry which is preliminary data.</text>
</comment>
<dbReference type="Proteomes" id="UP001589611">
    <property type="component" value="Unassembled WGS sequence"/>
</dbReference>
<keyword evidence="2" id="KW-1185">Reference proteome</keyword>
<organism evidence="1 2">
    <name type="scientific">Microbacterium terregens</name>
    <dbReference type="NCBI Taxonomy" id="69363"/>
    <lineage>
        <taxon>Bacteria</taxon>
        <taxon>Bacillati</taxon>
        <taxon>Actinomycetota</taxon>
        <taxon>Actinomycetes</taxon>
        <taxon>Micrococcales</taxon>
        <taxon>Microbacteriaceae</taxon>
        <taxon>Microbacterium</taxon>
    </lineage>
</organism>
<proteinExistence type="predicted"/>
<gene>
    <name evidence="1" type="ORF">ACFFPJ_14875</name>
</gene>
<name>A0ABV5T3A8_9MICO</name>